<gene>
    <name evidence="2" type="ORF">BJ982_002161</name>
</gene>
<dbReference type="Gene3D" id="1.25.40.10">
    <property type="entry name" value="Tetratricopeptide repeat domain"/>
    <property type="match status" value="3"/>
</dbReference>
<evidence type="ECO:0000313" key="2">
    <source>
        <dbReference type="EMBL" id="MBB4700617.1"/>
    </source>
</evidence>
<dbReference type="AlphaFoldDB" id="A0A7W7D5K8"/>
<dbReference type="InterPro" id="IPR024983">
    <property type="entry name" value="CHAT_dom"/>
</dbReference>
<reference evidence="2 3" key="1">
    <citation type="submission" date="2020-08" db="EMBL/GenBank/DDBJ databases">
        <title>Sequencing the genomes of 1000 actinobacteria strains.</title>
        <authorList>
            <person name="Klenk H.-P."/>
        </authorList>
    </citation>
    <scope>NUCLEOTIDE SEQUENCE [LARGE SCALE GENOMIC DNA]</scope>
    <source>
        <strain evidence="2 3">DSM 45784</strain>
    </source>
</reference>
<dbReference type="Pfam" id="PF12770">
    <property type="entry name" value="CHAT"/>
    <property type="match status" value="1"/>
</dbReference>
<evidence type="ECO:0000259" key="1">
    <source>
        <dbReference type="Pfam" id="PF12770"/>
    </source>
</evidence>
<accession>A0A7W7D5K8</accession>
<evidence type="ECO:0000313" key="3">
    <source>
        <dbReference type="Proteomes" id="UP000542210"/>
    </source>
</evidence>
<keyword evidence="3" id="KW-1185">Reference proteome</keyword>
<dbReference type="RefSeq" id="WP_184879020.1">
    <property type="nucleotide sequence ID" value="NZ_BOOV01000039.1"/>
</dbReference>
<comment type="caution">
    <text evidence="2">The sequence shown here is derived from an EMBL/GenBank/DDBJ whole genome shotgun (WGS) entry which is preliminary data.</text>
</comment>
<dbReference type="Proteomes" id="UP000542210">
    <property type="component" value="Unassembled WGS sequence"/>
</dbReference>
<dbReference type="Pfam" id="PF13374">
    <property type="entry name" value="TPR_10"/>
    <property type="match status" value="2"/>
</dbReference>
<name>A0A7W7D5K8_9ACTN</name>
<sequence>MAERDDLLHALWESVRRIATGDLSPALEEAAFLQVGRAQIIGDDGAIDLEVAHLLGWLHWCRYWASPEDSHLEAAVGMLTPSFVYGIDAVPEPLLPALADKAAPIATEMLQQVLDSADNAPLSNVVELWQRIVRHTPTGHPGRTTMLSNLAIALQVRFERTGVPDDLEQAIEAGREAVQATPTGHPGRAAMLSNLATVLRLQFERIGVPGDLEEAIEAGREALQATPTDHPHRAGRLSELGNALHVRFERIGVMDDLEEAIEAGRKAVQATPTGHPDRAAMLSNLGGALRLRFDRTGLMANLEEAIEASREVLRATVAGHPYHAGRLSNLGIALQARFRRTGLMADLEEAIEAGREALRVAPAGHPDRVTMLSNLAIALQVRFERIGVMADLEEAIEAGREALRAAPAGHLYRATMLSNLGGALQARFRRTEVMADLEQAIEAGREAVRITPTGQPDHAGRLSNLGNALRVRFGLTGAMADLDEAIIAFGEAVQATPAGHPYQAGYLSNLGIALRVRFERTGVVADLERAIETGGEAVRAAPAGHPDRATILSSLGNALQARYQHTRLQSDLDAALSAYAGAAEIDSAPPSTRILAARLAASLCARSCPGRAAALLEEAVRLLPQVAPRRLERSDQQHAIGTFAGLAADAAALALDDPSQPAQRRATRALGLLEAARAVLLSEALHTRSDLTDLRERHPELATRFVELREMLDRPTGASAPALMTAAAEDDTAPYRQTRHDRRHLAEEFATLLDHIRTLEGFASFALPPTTEQLLAQTESGPVVVLNTGHRSDALLLTPGGITTLELPALTHAIVVGQINTFHQALHITTNPDSTRAERIGAQDTIRGILGWLWDATAEPILRELGHHQPPAAGQPWPRVWWAPGGLLSLLPIHAAGHHTDPPGPGRRTVMDRVISSYTPTVGALRHARRRSAAHPGPAHRGLIVAMPTTPGLPDQGRLPNVPAEAATVRAHLPHSTLLAEPDDVTPADSSQAPTFANVLAHLPACTIAHFACHGHSDPADPSASRLLLHDHQTTPLTIAALAPISLDQARLAYLSACSTALIAATTLLDEATQLTTAFQLAGFPHVIGTLWPIDDDIAVTIADAFYTHLTTSDGTLDPALAACALHHAVRSARDEYPATPSLWAAYIHAGA</sequence>
<feature type="domain" description="CHAT" evidence="1">
    <location>
        <begin position="850"/>
        <end position="1151"/>
    </location>
</feature>
<dbReference type="PANTHER" id="PTHR19959">
    <property type="entry name" value="KINESIN LIGHT CHAIN"/>
    <property type="match status" value="1"/>
</dbReference>
<dbReference type="InterPro" id="IPR011990">
    <property type="entry name" value="TPR-like_helical_dom_sf"/>
</dbReference>
<dbReference type="SUPFAM" id="SSF48452">
    <property type="entry name" value="TPR-like"/>
    <property type="match status" value="2"/>
</dbReference>
<dbReference type="EMBL" id="JACHND010000001">
    <property type="protein sequence ID" value="MBB4700617.1"/>
    <property type="molecule type" value="Genomic_DNA"/>
</dbReference>
<protein>
    <submittedName>
        <fullName evidence="2">Tetratricopeptide (TPR) repeat protein</fullName>
    </submittedName>
</protein>
<proteinExistence type="predicted"/>
<organism evidence="2 3">
    <name type="scientific">Sphaerisporangium siamense</name>
    <dbReference type="NCBI Taxonomy" id="795645"/>
    <lineage>
        <taxon>Bacteria</taxon>
        <taxon>Bacillati</taxon>
        <taxon>Actinomycetota</taxon>
        <taxon>Actinomycetes</taxon>
        <taxon>Streptosporangiales</taxon>
        <taxon>Streptosporangiaceae</taxon>
        <taxon>Sphaerisporangium</taxon>
    </lineage>
</organism>
<dbReference type="PANTHER" id="PTHR19959:SF119">
    <property type="entry name" value="FUNGAL LIPASE-LIKE DOMAIN-CONTAINING PROTEIN"/>
    <property type="match status" value="1"/>
</dbReference>